<protein>
    <recommendedName>
        <fullName evidence="4">Peptidase inhibitor family I36</fullName>
    </recommendedName>
</protein>
<dbReference type="Proteomes" id="UP000239415">
    <property type="component" value="Unassembled WGS sequence"/>
</dbReference>
<name>A0A2T0K981_9ACTN</name>
<dbReference type="EMBL" id="PVMZ01000010">
    <property type="protein sequence ID" value="PRX19346.1"/>
    <property type="molecule type" value="Genomic_DNA"/>
</dbReference>
<organism evidence="2 3">
    <name type="scientific">Actinoplanes italicus</name>
    <dbReference type="NCBI Taxonomy" id="113567"/>
    <lineage>
        <taxon>Bacteria</taxon>
        <taxon>Bacillati</taxon>
        <taxon>Actinomycetota</taxon>
        <taxon>Actinomycetes</taxon>
        <taxon>Micromonosporales</taxon>
        <taxon>Micromonosporaceae</taxon>
        <taxon>Actinoplanes</taxon>
    </lineage>
</organism>
<evidence type="ECO:0000313" key="3">
    <source>
        <dbReference type="Proteomes" id="UP000239415"/>
    </source>
</evidence>
<sequence length="130" mass="14031">MLRELTALGAASGLLLAGAAPAAAATGFGCDHPRVCFYLKAKDWGDRKPTASYRAFTDEFQILGPRSRGAYAIYNSRADDAALLLFSDGTQECVEPDGTWFHDQFGPRYKVVGVQIIDESDCAVVLGTEH</sequence>
<evidence type="ECO:0000313" key="2">
    <source>
        <dbReference type="EMBL" id="PRX19346.1"/>
    </source>
</evidence>
<evidence type="ECO:0008006" key="4">
    <source>
        <dbReference type="Google" id="ProtNLM"/>
    </source>
</evidence>
<reference evidence="2 3" key="1">
    <citation type="submission" date="2018-03" db="EMBL/GenBank/DDBJ databases">
        <title>Genomic Encyclopedia of Archaeal and Bacterial Type Strains, Phase II (KMG-II): from individual species to whole genera.</title>
        <authorList>
            <person name="Goeker M."/>
        </authorList>
    </citation>
    <scope>NUCLEOTIDE SEQUENCE [LARGE SCALE GENOMIC DNA]</scope>
    <source>
        <strain evidence="2 3">DSM 43146</strain>
    </source>
</reference>
<dbReference type="OrthoDB" id="4302020at2"/>
<accession>A0A2T0K981</accession>
<evidence type="ECO:0000256" key="1">
    <source>
        <dbReference type="SAM" id="SignalP"/>
    </source>
</evidence>
<keyword evidence="3" id="KW-1185">Reference proteome</keyword>
<feature type="chain" id="PRO_5015506039" description="Peptidase inhibitor family I36" evidence="1">
    <location>
        <begin position="25"/>
        <end position="130"/>
    </location>
</feature>
<dbReference type="RefSeq" id="WP_106322216.1">
    <property type="nucleotide sequence ID" value="NZ_BOMO01000055.1"/>
</dbReference>
<keyword evidence="1" id="KW-0732">Signal</keyword>
<gene>
    <name evidence="2" type="ORF">CLV67_11098</name>
</gene>
<dbReference type="AlphaFoldDB" id="A0A2T0K981"/>
<proteinExistence type="predicted"/>
<feature type="signal peptide" evidence="1">
    <location>
        <begin position="1"/>
        <end position="24"/>
    </location>
</feature>
<dbReference type="PROSITE" id="PS51257">
    <property type="entry name" value="PROKAR_LIPOPROTEIN"/>
    <property type="match status" value="1"/>
</dbReference>
<comment type="caution">
    <text evidence="2">The sequence shown here is derived from an EMBL/GenBank/DDBJ whole genome shotgun (WGS) entry which is preliminary data.</text>
</comment>